<proteinExistence type="predicted"/>
<name>A0A6G1GPR0_9PEZI</name>
<feature type="compositionally biased region" description="Low complexity" evidence="1">
    <location>
        <begin position="14"/>
        <end position="25"/>
    </location>
</feature>
<feature type="compositionally biased region" description="Polar residues" evidence="1">
    <location>
        <begin position="117"/>
        <end position="126"/>
    </location>
</feature>
<reference evidence="2" key="1">
    <citation type="journal article" date="2020" name="Stud. Mycol.">
        <title>101 Dothideomycetes genomes: a test case for predicting lifestyles and emergence of pathogens.</title>
        <authorList>
            <person name="Haridas S."/>
            <person name="Albert R."/>
            <person name="Binder M."/>
            <person name="Bloem J."/>
            <person name="Labutti K."/>
            <person name="Salamov A."/>
            <person name="Andreopoulos B."/>
            <person name="Baker S."/>
            <person name="Barry K."/>
            <person name="Bills G."/>
            <person name="Bluhm B."/>
            <person name="Cannon C."/>
            <person name="Castanera R."/>
            <person name="Culley D."/>
            <person name="Daum C."/>
            <person name="Ezra D."/>
            <person name="Gonzalez J."/>
            <person name="Henrissat B."/>
            <person name="Kuo A."/>
            <person name="Liang C."/>
            <person name="Lipzen A."/>
            <person name="Lutzoni F."/>
            <person name="Magnuson J."/>
            <person name="Mondo S."/>
            <person name="Nolan M."/>
            <person name="Ohm R."/>
            <person name="Pangilinan J."/>
            <person name="Park H.-J."/>
            <person name="Ramirez L."/>
            <person name="Alfaro M."/>
            <person name="Sun H."/>
            <person name="Tritt A."/>
            <person name="Yoshinaga Y."/>
            <person name="Zwiers L.-H."/>
            <person name="Turgeon B."/>
            <person name="Goodwin S."/>
            <person name="Spatafora J."/>
            <person name="Crous P."/>
            <person name="Grigoriev I."/>
        </authorList>
    </citation>
    <scope>NUCLEOTIDE SEQUENCE</scope>
    <source>
        <strain evidence="2">CBS 113979</strain>
    </source>
</reference>
<organism evidence="2 3">
    <name type="scientific">Aulographum hederae CBS 113979</name>
    <dbReference type="NCBI Taxonomy" id="1176131"/>
    <lineage>
        <taxon>Eukaryota</taxon>
        <taxon>Fungi</taxon>
        <taxon>Dikarya</taxon>
        <taxon>Ascomycota</taxon>
        <taxon>Pezizomycotina</taxon>
        <taxon>Dothideomycetes</taxon>
        <taxon>Pleosporomycetidae</taxon>
        <taxon>Aulographales</taxon>
        <taxon>Aulographaceae</taxon>
    </lineage>
</organism>
<evidence type="ECO:0000313" key="3">
    <source>
        <dbReference type="Proteomes" id="UP000800041"/>
    </source>
</evidence>
<feature type="region of interest" description="Disordered" evidence="1">
    <location>
        <begin position="397"/>
        <end position="416"/>
    </location>
</feature>
<dbReference type="AlphaFoldDB" id="A0A6G1GPR0"/>
<evidence type="ECO:0008006" key="4">
    <source>
        <dbReference type="Google" id="ProtNLM"/>
    </source>
</evidence>
<evidence type="ECO:0000313" key="2">
    <source>
        <dbReference type="EMBL" id="KAF1982804.1"/>
    </source>
</evidence>
<sequence length="484" mass="53663">MQAAGKEWGGNASQTRTRNHTTTQQAHEREAGQLTNKKLRLEKFQKIIDHVNNAINSGRGSLQDHPAGMAILAQLEPAQQMIQALAREEQGRENVKGGKSDLGLIMMRLDRIEKTVSANRTSQDHQQGAGPGAKPTWSEVAAGGKNRATLEVRLEPNGSQETDESKLQRIRVAIPEAKAIIPHPRAQGKVSVVMPTAARREQVMNLGIGDAEGVKLIRRPRLAMVMGIPLNTPITNKDSPENQKWVKESGARNSIKITRVEWLYGKAKLEELQKSPQKKGSIIIELATETDQRKVVQDGFFHGPLWHPVKMWDVSMRATQCYKCWKWGHTQSVCNSPEEHCGYCAGQHPTRNCSKKELQHARCAGCKQEGHFAWMTRDCSAFKAFIARQRGIQKKLDQASIDAHRRTPTPPSSDGYITITGATKRRMPQAGPGRPPALATAARASGQMRLFLGSQKQATQEPGREEAEMEIEEIIQTDLANQSS</sequence>
<feature type="region of interest" description="Disordered" evidence="1">
    <location>
        <begin position="1"/>
        <end position="37"/>
    </location>
</feature>
<evidence type="ECO:0000256" key="1">
    <source>
        <dbReference type="SAM" id="MobiDB-lite"/>
    </source>
</evidence>
<gene>
    <name evidence="2" type="ORF">K402DRAFT_186174</name>
</gene>
<keyword evidence="3" id="KW-1185">Reference proteome</keyword>
<protein>
    <recommendedName>
        <fullName evidence="4">CCHC-type domain-containing protein</fullName>
    </recommendedName>
</protein>
<feature type="region of interest" description="Disordered" evidence="1">
    <location>
        <begin position="117"/>
        <end position="139"/>
    </location>
</feature>
<dbReference type="EMBL" id="ML977180">
    <property type="protein sequence ID" value="KAF1982804.1"/>
    <property type="molecule type" value="Genomic_DNA"/>
</dbReference>
<dbReference type="OrthoDB" id="5429923at2759"/>
<dbReference type="Proteomes" id="UP000800041">
    <property type="component" value="Unassembled WGS sequence"/>
</dbReference>
<accession>A0A6G1GPR0</accession>